<dbReference type="EMBL" id="PKLZ01000003">
    <property type="protein sequence ID" value="PLW83099.1"/>
    <property type="molecule type" value="Genomic_DNA"/>
</dbReference>
<dbReference type="Proteomes" id="UP000234845">
    <property type="component" value="Unassembled WGS sequence"/>
</dbReference>
<name>A0A2N5Y3Z4_9GAMM</name>
<dbReference type="GO" id="GO:0003824">
    <property type="term" value="F:catalytic activity"/>
    <property type="evidence" value="ECO:0007669"/>
    <property type="project" value="UniProtKB-ARBA"/>
</dbReference>
<dbReference type="OrthoDB" id="9777711at2"/>
<dbReference type="InterPro" id="IPR029045">
    <property type="entry name" value="ClpP/crotonase-like_dom_sf"/>
</dbReference>
<comment type="caution">
    <text evidence="2">The sequence shown here is derived from an EMBL/GenBank/DDBJ whole genome shotgun (WGS) entry which is preliminary data.</text>
</comment>
<dbReference type="Gene3D" id="3.90.226.10">
    <property type="entry name" value="2-enoyl-CoA Hydratase, Chain A, domain 1"/>
    <property type="match status" value="1"/>
</dbReference>
<dbReference type="SUPFAM" id="SSF52096">
    <property type="entry name" value="ClpP/crotonase"/>
    <property type="match status" value="1"/>
</dbReference>
<dbReference type="NCBIfam" id="NF004840">
    <property type="entry name" value="PRK06190.1"/>
    <property type="match status" value="1"/>
</dbReference>
<dbReference type="RefSeq" id="WP_101520700.1">
    <property type="nucleotide sequence ID" value="NZ_PKLZ01000003.1"/>
</dbReference>
<evidence type="ECO:0000313" key="3">
    <source>
        <dbReference type="Proteomes" id="UP000234845"/>
    </source>
</evidence>
<accession>A0A2N5Y3Z4</accession>
<organism evidence="2 3">
    <name type="scientific">Kineobactrum sediminis</name>
    <dbReference type="NCBI Taxonomy" id="1905677"/>
    <lineage>
        <taxon>Bacteria</taxon>
        <taxon>Pseudomonadati</taxon>
        <taxon>Pseudomonadota</taxon>
        <taxon>Gammaproteobacteria</taxon>
        <taxon>Cellvibrionales</taxon>
        <taxon>Halieaceae</taxon>
        <taxon>Kineobactrum</taxon>
    </lineage>
</organism>
<evidence type="ECO:0000313" key="2">
    <source>
        <dbReference type="EMBL" id="PLW83099.1"/>
    </source>
</evidence>
<gene>
    <name evidence="2" type="ORF">CWI75_06675</name>
</gene>
<proteinExistence type="inferred from homology"/>
<dbReference type="PANTHER" id="PTHR43802">
    <property type="entry name" value="ENOYL-COA HYDRATASE"/>
    <property type="match status" value="1"/>
</dbReference>
<sequence>MSDAELIVERNGPVATLTLNRPQAMNALSPSLLKTLCQALGELQEDEDIRALVLTGNGRAFCAGLDLKALGDHPEGLAAFAIHGENDVYAAMERFDRPIIVGVNGVAATGGFELALMGDILIAATGARFADTHCRVGLAPGWGLSQKLARIIGPSRAREAHFSGNFISAEQADAWGLVSRVVAPEALSDSCQQLAEDIASCVPWTVKAYKALVNEGLEMTMGAGLAMEKQVMTYANRQVSGADIAAQRSSVQERGQQQKQRD</sequence>
<dbReference type="Pfam" id="PF00378">
    <property type="entry name" value="ECH_1"/>
    <property type="match status" value="1"/>
</dbReference>
<evidence type="ECO:0000256" key="1">
    <source>
        <dbReference type="ARBA" id="ARBA00005254"/>
    </source>
</evidence>
<dbReference type="InterPro" id="IPR001753">
    <property type="entry name" value="Enoyl-CoA_hydra/iso"/>
</dbReference>
<dbReference type="PANTHER" id="PTHR43802:SF1">
    <property type="entry name" value="IP11341P-RELATED"/>
    <property type="match status" value="1"/>
</dbReference>
<keyword evidence="3" id="KW-1185">Reference proteome</keyword>
<dbReference type="CDD" id="cd06558">
    <property type="entry name" value="crotonase-like"/>
    <property type="match status" value="1"/>
</dbReference>
<reference evidence="3" key="1">
    <citation type="submission" date="2017-11" db="EMBL/GenBank/DDBJ databases">
        <title>The draft genome sequence of Chromatocurvus sp. F02.</title>
        <authorList>
            <person name="Du Z.-J."/>
            <person name="Chang Y.-Q."/>
        </authorList>
    </citation>
    <scope>NUCLEOTIDE SEQUENCE [LARGE SCALE GENOMIC DNA]</scope>
    <source>
        <strain evidence="3">F02</strain>
    </source>
</reference>
<comment type="similarity">
    <text evidence="1">Belongs to the enoyl-CoA hydratase/isomerase family.</text>
</comment>
<dbReference type="AlphaFoldDB" id="A0A2N5Y3Z4"/>
<protein>
    <submittedName>
        <fullName evidence="2">Enoyl-CoA hydratase</fullName>
    </submittedName>
</protein>